<accession>A0ABV2EC86</accession>
<feature type="transmembrane region" description="Helical" evidence="1">
    <location>
        <begin position="33"/>
        <end position="51"/>
    </location>
</feature>
<comment type="caution">
    <text evidence="2">The sequence shown here is derived from an EMBL/GenBank/DDBJ whole genome shotgun (WGS) entry which is preliminary data.</text>
</comment>
<feature type="transmembrane region" description="Helical" evidence="1">
    <location>
        <begin position="188"/>
        <end position="206"/>
    </location>
</feature>
<keyword evidence="1" id="KW-0472">Membrane</keyword>
<dbReference type="InterPro" id="IPR029468">
    <property type="entry name" value="O-ag_pol_Wzy"/>
</dbReference>
<proteinExistence type="predicted"/>
<reference evidence="2 3" key="1">
    <citation type="submission" date="2024-05" db="EMBL/GenBank/DDBJ databases">
        <title>Genomic Encyclopedia of Type Strains, Phase IV (KMG-IV): sequencing the most valuable type-strain genomes for metagenomic binning, comparative biology and taxonomic classification.</title>
        <authorList>
            <person name="Goeker M."/>
        </authorList>
    </citation>
    <scope>NUCLEOTIDE SEQUENCE [LARGE SCALE GENOMIC DNA]</scope>
    <source>
        <strain evidence="2 3">DSM 25286</strain>
    </source>
</reference>
<dbReference type="RefSeq" id="WP_230822531.1">
    <property type="nucleotide sequence ID" value="NZ_JAJNCU010000008.1"/>
</dbReference>
<feature type="transmembrane region" description="Helical" evidence="1">
    <location>
        <begin position="97"/>
        <end position="117"/>
    </location>
</feature>
<keyword evidence="1" id="KW-1133">Transmembrane helix</keyword>
<gene>
    <name evidence="2" type="ORF">ABHD89_002468</name>
</gene>
<evidence type="ECO:0000256" key="1">
    <source>
        <dbReference type="SAM" id="Phobius"/>
    </source>
</evidence>
<protein>
    <submittedName>
        <fullName evidence="2">Oligosaccharide repeat unit polymerase</fullName>
    </submittedName>
</protein>
<feature type="transmembrane region" description="Helical" evidence="1">
    <location>
        <begin position="322"/>
        <end position="339"/>
    </location>
</feature>
<evidence type="ECO:0000313" key="3">
    <source>
        <dbReference type="Proteomes" id="UP001549019"/>
    </source>
</evidence>
<dbReference type="Pfam" id="PF14296">
    <property type="entry name" value="O-ag_pol_Wzy"/>
    <property type="match status" value="1"/>
</dbReference>
<evidence type="ECO:0000313" key="2">
    <source>
        <dbReference type="EMBL" id="MET3112042.1"/>
    </source>
</evidence>
<feature type="transmembrane region" description="Helical" evidence="1">
    <location>
        <begin position="409"/>
        <end position="426"/>
    </location>
</feature>
<feature type="transmembrane region" description="Helical" evidence="1">
    <location>
        <begin position="267"/>
        <end position="282"/>
    </location>
</feature>
<feature type="transmembrane region" description="Helical" evidence="1">
    <location>
        <begin position="378"/>
        <end position="397"/>
    </location>
</feature>
<feature type="transmembrane region" description="Helical" evidence="1">
    <location>
        <begin position="432"/>
        <end position="452"/>
    </location>
</feature>
<sequence>MISIFLRKYISIVLVGVMGVIFPLILMQESFELILMLPYLVAVYSIFRLSVIMYNEKFRLIEISFFVFIYVFLGLSPIAQIQLGHFPYSGVYGETDILHAFIIIYIGIIGYEIGLAIHKYRRPKNKIKSETQAKYFNLKSLMMLILVSIVLFVFSSLFLGVNNLFLPRNIAAETEDISSSIGQLLGKLQQVPIYISLLFALVLWKYKSPKGIKTYRDLLLLLSIITLLIFNLIINNPISSPRYWFGAVYLSIIIVFMKWGRLSQTKIIFLFIFIFIVLFPYADLFRNSLEANIEIREIILVLASGDFDAFQQVMNSKVYTDIYGYSFGYQLIGVLLFWVPRSIWTDKPVGTGYTIGEGLGYEFLNISASLWVEFFVNFSFIGVILLFALYGYLTSYIQKKYIESERKKEMNFITIFTPFFAAYQFFLLRGDLLSSFAYLAPIIIVIIIGLNFKFKRKITNN</sequence>
<feature type="transmembrane region" description="Helical" evidence="1">
    <location>
        <begin position="9"/>
        <end position="27"/>
    </location>
</feature>
<feature type="transmembrane region" description="Helical" evidence="1">
    <location>
        <begin position="218"/>
        <end position="237"/>
    </location>
</feature>
<keyword evidence="1" id="KW-0812">Transmembrane</keyword>
<feature type="transmembrane region" description="Helical" evidence="1">
    <location>
        <begin position="63"/>
        <end position="85"/>
    </location>
</feature>
<feature type="transmembrane region" description="Helical" evidence="1">
    <location>
        <begin position="138"/>
        <end position="159"/>
    </location>
</feature>
<name>A0ABV2EC86_9STAP</name>
<dbReference type="Proteomes" id="UP001549019">
    <property type="component" value="Unassembled WGS sequence"/>
</dbReference>
<organism evidence="2 3">
    <name type="scientific">Salinicoccus halitifaciens</name>
    <dbReference type="NCBI Taxonomy" id="1073415"/>
    <lineage>
        <taxon>Bacteria</taxon>
        <taxon>Bacillati</taxon>
        <taxon>Bacillota</taxon>
        <taxon>Bacilli</taxon>
        <taxon>Bacillales</taxon>
        <taxon>Staphylococcaceae</taxon>
        <taxon>Salinicoccus</taxon>
    </lineage>
</organism>
<dbReference type="EMBL" id="JBDZDV010000008">
    <property type="protein sequence ID" value="MET3112042.1"/>
    <property type="molecule type" value="Genomic_DNA"/>
</dbReference>
<keyword evidence="3" id="KW-1185">Reference proteome</keyword>